<dbReference type="GO" id="GO:0036503">
    <property type="term" value="P:ERAD pathway"/>
    <property type="evidence" value="ECO:0000318"/>
    <property type="project" value="GO_Central"/>
</dbReference>
<feature type="compositionally biased region" description="Acidic residues" evidence="6">
    <location>
        <begin position="1647"/>
        <end position="1659"/>
    </location>
</feature>
<dbReference type="Pfam" id="PF23702">
    <property type="entry name" value="ARM_ECM29"/>
    <property type="match status" value="1"/>
</dbReference>
<dbReference type="InParanoid" id="A7S164"/>
<evidence type="ECO:0000259" key="8">
    <source>
        <dbReference type="Pfam" id="PF23702"/>
    </source>
</evidence>
<dbReference type="PANTHER" id="PTHR23346:SF19">
    <property type="entry name" value="PROTEASOME ADAPTER AND SCAFFOLD PROTEIN ECM29"/>
    <property type="match status" value="1"/>
</dbReference>
<evidence type="ECO:0000256" key="6">
    <source>
        <dbReference type="SAM" id="MobiDB-lite"/>
    </source>
</evidence>
<dbReference type="OMA" id="CRIKDIE"/>
<evidence type="ECO:0000259" key="9">
    <source>
        <dbReference type="Pfam" id="PF24492"/>
    </source>
</evidence>
<dbReference type="InterPro" id="IPR024372">
    <property type="entry name" value="Ecm29_N"/>
</dbReference>
<feature type="region of interest" description="Disordered" evidence="6">
    <location>
        <begin position="174"/>
        <end position="200"/>
    </location>
</feature>
<dbReference type="InterPro" id="IPR055443">
    <property type="entry name" value="HEAT_ECM29"/>
</dbReference>
<dbReference type="GO" id="GO:0043248">
    <property type="term" value="P:proteasome assembly"/>
    <property type="evidence" value="ECO:0007669"/>
    <property type="project" value="InterPro"/>
</dbReference>
<feature type="domain" description="Proteasome adapter and scaffold protein ECM29 HEAT-repeat" evidence="9">
    <location>
        <begin position="1266"/>
        <end position="1425"/>
    </location>
</feature>
<dbReference type="SUPFAM" id="SSF48371">
    <property type="entry name" value="ARM repeat"/>
    <property type="match status" value="3"/>
</dbReference>
<feature type="repeat" description="HEAT" evidence="5">
    <location>
        <begin position="1378"/>
        <end position="1416"/>
    </location>
</feature>
<dbReference type="InterPro" id="IPR016024">
    <property type="entry name" value="ARM-type_fold"/>
</dbReference>
<reference evidence="10 11" key="1">
    <citation type="journal article" date="2007" name="Science">
        <title>Sea anemone genome reveals ancestral eumetazoan gene repertoire and genomic organization.</title>
        <authorList>
            <person name="Putnam N.H."/>
            <person name="Srivastava M."/>
            <person name="Hellsten U."/>
            <person name="Dirks B."/>
            <person name="Chapman J."/>
            <person name="Salamov A."/>
            <person name="Terry A."/>
            <person name="Shapiro H."/>
            <person name="Lindquist E."/>
            <person name="Kapitonov V.V."/>
            <person name="Jurka J."/>
            <person name="Genikhovich G."/>
            <person name="Grigoriev I.V."/>
            <person name="Lucas S.M."/>
            <person name="Steele R.E."/>
            <person name="Finnerty J.R."/>
            <person name="Technau U."/>
            <person name="Martindale M.Q."/>
            <person name="Rokhsar D.S."/>
        </authorList>
    </citation>
    <scope>NUCLEOTIDE SEQUENCE [LARGE SCALE GENOMIC DNA]</scope>
    <source>
        <strain evidence="11">CH2 X CH6</strain>
    </source>
</reference>
<protein>
    <recommendedName>
        <fullName evidence="12">Proteasome-associated protein ECM29 homolog</fullName>
    </recommendedName>
</protein>
<dbReference type="Pfam" id="PF13001">
    <property type="entry name" value="ECM29_N"/>
    <property type="match status" value="1"/>
</dbReference>
<keyword evidence="3" id="KW-0677">Repeat</keyword>
<dbReference type="PANTHER" id="PTHR23346">
    <property type="entry name" value="TRANSLATIONAL ACTIVATOR GCN1-RELATED"/>
    <property type="match status" value="1"/>
</dbReference>
<feature type="non-terminal residue" evidence="10">
    <location>
        <position position="1"/>
    </location>
</feature>
<evidence type="ECO:0000256" key="5">
    <source>
        <dbReference type="PROSITE-ProRule" id="PRU00103"/>
    </source>
</evidence>
<keyword evidence="2" id="KW-0963">Cytoplasm</keyword>
<dbReference type="InterPro" id="IPR021133">
    <property type="entry name" value="HEAT_type_2"/>
</dbReference>
<dbReference type="Pfam" id="PF24492">
    <property type="entry name" value="HEAT_ECM29"/>
    <property type="match status" value="1"/>
</dbReference>
<feature type="domain" description="ECM29 ARM-like repeats" evidence="8">
    <location>
        <begin position="644"/>
        <end position="796"/>
    </location>
</feature>
<keyword evidence="11" id="KW-1185">Reference proteome</keyword>
<sequence length="1729" mass="192164">SESLERVFFRLCGAQTDEALERTIGTFLAPLLLKVSSQNADVMELLTHINKRLKSRPKVQLPVNDLLSQYQNTEVPAFVHNFTILYLRMGFPRLEVTKQVELAPLVVESIQQRPTPQQDCLVQLLLPIFGKIKTPDNIDRKEEMFEFRKKQDVAKVILDFVLDVLLLPYSSRPQSAGSSEGMNSQDDDGGQSGPPPGLSTAAVKRVLGDATLEGDKLEEVKLGILQFLAQDVFMESEIICHFVIATGDSRHSIGDFAEHELKRISSSTDWEKAEVVNKMFTIFLGNAASTKQGLNPEHVRSPAGIRVKQRIFPYLLRSRRAASQFPACMVFDRPEKGANPNSHRCGQYSQVMHQICLIKRYQVLKAIGAVVLSGMTKLIDQEKENAKLRSLAYVAIGKLARRLPSLFAGNIALVQKLFDAICEESEDTRLAVQEALSMMAPAYKDSQGTIKTMIETLILKNVEKTTPQSRLVAVQFANKVFSVTHIPSRYVCMLVSADIKDDVREEARRGLHLGKDLRPFAKESSSVVQLPPFEDMVRFVSEKATERLNNASASYVVGHKKLAFSPEVFRQVAQYLRRCLSHSAGVTEEHEIKNEALVPISQYLLGLLDRYEQQALIGSFSPVCSLVPLPSLSGADLHAVALRGCLEVIAAVPSRMAPVYHDKLGWIKTFTYSSKQEAREYAGRLLAIVVCSLGVEVFSSVRSEYTESLSSMNLDTQHGAVTALGFLLARHVYQQRVGREMSRVEMEVEDIELMETDDPPPSPQDLGRVVTQLVGLANSHAPPSLSCVVCDAVGEIGRNGPLPLPDGQESEGHQSCTLSVVNKLVDLLQNAKENKVQERAARATGFIMVGDPKFTHRQKLIDGLCETAKVRQIELQFTVGEALSCVGAGRESEAARDPWTPRQNTCLPQVDHEIMQQLVSTIVKEYSKNSRPHARQASCVWLLSLVKYSGQHSAIKENLKHIQMTFMDMLAETDDLTQEVASKGLGLVYELGGEERREELVSLLVDTLTTGRRQARQFSEGDQVFAPGELGKAPEGGGLSTYKELCSLASDLNQPDLIYKFMHLANHNALWNSRRGAAFGFSSIASHSREQLEPYLPNIIPKLYRYQYDPNGRTQQAMSSIWAALVPDAKATVDKYIKEILQDLVENLNSNLWRLRQSSCMALSDLLSGRSAEDVLDFLPQLWERSLRARDDIKETVRLAADSACRKLSKITIQICDVNQGKLGEKGISTVLPTLLHTGLTSGAEEVRSIALSTILKISKNAGSLLKPHIPVLVVALLESVSGLEQQSMNYISLHLSKNEDVQEKVVRIASSKMSPMMETVNLCVQYVDEEVLPELIPRVADLLRRGVGLGTKVGCSGFVVSLCMQCPRELEPYAGKLLSSLLSGLSDRSASVRKSYATTIGHVVKVAKESSVEKLIDRIKNWYFEKEEAGLRLACGLTFQAITRYSPDVMRSHASKVLPTAYFAMHEDKKTGDHVKRRMPWEEIWLENTPGTDAGLRLYVGEITDICCTALASQVWLIRAQAAQTVSSLAAKLGNSLKQPFLGKLLNSLVGGLAGRTWTGKDKLLESISCICTKCRSSVENSEKLEPSLDEVVNSVLKECRKENLEYKIASLNCFGKIVEEYGLDRFQDISELLFPIVDPEKKEDEEQEEGEVDEENEDKTPDERLLVAFFDCLGLAWPKVSSPSHDPFAERLSRILAEALPASTWKVQLAVLRATKCFVKRYITFRV</sequence>
<feature type="region of interest" description="Disordered" evidence="6">
    <location>
        <begin position="1642"/>
        <end position="1661"/>
    </location>
</feature>
<dbReference type="Gene3D" id="1.25.10.10">
    <property type="entry name" value="Leucine-rich Repeat Variant"/>
    <property type="match status" value="4"/>
</dbReference>
<dbReference type="GO" id="GO:0005737">
    <property type="term" value="C:cytoplasm"/>
    <property type="evidence" value="ECO:0000318"/>
    <property type="project" value="GO_Central"/>
</dbReference>
<dbReference type="GO" id="GO:0000502">
    <property type="term" value="C:proteasome complex"/>
    <property type="evidence" value="ECO:0007669"/>
    <property type="project" value="UniProtKB-KW"/>
</dbReference>
<keyword evidence="4" id="KW-0647">Proteasome</keyword>
<organism evidence="10 11">
    <name type="scientific">Nematostella vectensis</name>
    <name type="common">Starlet sea anemone</name>
    <dbReference type="NCBI Taxonomy" id="45351"/>
    <lineage>
        <taxon>Eukaryota</taxon>
        <taxon>Metazoa</taxon>
        <taxon>Cnidaria</taxon>
        <taxon>Anthozoa</taxon>
        <taxon>Hexacorallia</taxon>
        <taxon>Actiniaria</taxon>
        <taxon>Edwardsiidae</taxon>
        <taxon>Nematostella</taxon>
    </lineage>
</organism>
<evidence type="ECO:0008006" key="12">
    <source>
        <dbReference type="Google" id="ProtNLM"/>
    </source>
</evidence>
<evidence type="ECO:0000259" key="7">
    <source>
        <dbReference type="Pfam" id="PF13001"/>
    </source>
</evidence>
<dbReference type="eggNOG" id="KOG0915">
    <property type="taxonomic scope" value="Eukaryota"/>
</dbReference>
<comment type="subcellular location">
    <subcellularLocation>
        <location evidence="1">Cytoplasm</location>
    </subcellularLocation>
</comment>
<dbReference type="GO" id="GO:0060090">
    <property type="term" value="F:molecular adaptor activity"/>
    <property type="evidence" value="ECO:0000318"/>
    <property type="project" value="GO_Central"/>
</dbReference>
<dbReference type="InterPro" id="IPR011989">
    <property type="entry name" value="ARM-like"/>
</dbReference>
<dbReference type="Pfam" id="PF23731">
    <property type="entry name" value="ARM_ECM29_C"/>
    <property type="match status" value="1"/>
</dbReference>
<dbReference type="PhylomeDB" id="A7S164"/>
<feature type="domain" description="Proteasome component Ecm29 N-terminal" evidence="7">
    <location>
        <begin position="4"/>
        <end position="494"/>
    </location>
</feature>
<dbReference type="STRING" id="45351.A7S164"/>
<evidence type="ECO:0000256" key="2">
    <source>
        <dbReference type="ARBA" id="ARBA00022490"/>
    </source>
</evidence>
<feature type="compositionally biased region" description="Polar residues" evidence="6">
    <location>
        <begin position="174"/>
        <end position="183"/>
    </location>
</feature>
<dbReference type="InterPro" id="IPR055444">
    <property type="entry name" value="ARM_ECM29"/>
</dbReference>
<evidence type="ECO:0000256" key="3">
    <source>
        <dbReference type="ARBA" id="ARBA00022737"/>
    </source>
</evidence>
<gene>
    <name evidence="10" type="ORF">NEMVEDRAFT_v1g100515</name>
</gene>
<evidence type="ECO:0000313" key="10">
    <source>
        <dbReference type="EMBL" id="EDO42544.1"/>
    </source>
</evidence>
<evidence type="ECO:0000313" key="11">
    <source>
        <dbReference type="Proteomes" id="UP000001593"/>
    </source>
</evidence>
<proteinExistence type="predicted"/>
<dbReference type="PROSITE" id="PS50077">
    <property type="entry name" value="HEAT_REPEAT"/>
    <property type="match status" value="1"/>
</dbReference>
<accession>A7S164</accession>
<evidence type="ECO:0000256" key="1">
    <source>
        <dbReference type="ARBA" id="ARBA00004496"/>
    </source>
</evidence>
<dbReference type="EMBL" id="DS469563">
    <property type="protein sequence ID" value="EDO42544.1"/>
    <property type="molecule type" value="Genomic_DNA"/>
</dbReference>
<evidence type="ECO:0000256" key="4">
    <source>
        <dbReference type="ARBA" id="ARBA00022942"/>
    </source>
</evidence>
<dbReference type="Proteomes" id="UP000001593">
    <property type="component" value="Unassembled WGS sequence"/>
</dbReference>
<name>A7S164_NEMVE</name>
<dbReference type="HOGENOM" id="CLU_000880_2_1_1"/>
<dbReference type="GO" id="GO:0005634">
    <property type="term" value="C:nucleus"/>
    <property type="evidence" value="ECO:0000318"/>
    <property type="project" value="GO_Central"/>
</dbReference>